<dbReference type="Proteomes" id="UP000789920">
    <property type="component" value="Unassembled WGS sequence"/>
</dbReference>
<name>A0ACA9SGK8_9GLOM</name>
<sequence length="63" mass="7299">MGLLIDSEKASFTLDPIIQKQVREAFIKLYQDGLIYRGQRLVNWDPQLKSVISDIEVEHKPSK</sequence>
<dbReference type="EMBL" id="CAJVQC010118983">
    <property type="protein sequence ID" value="CAG8837914.1"/>
    <property type="molecule type" value="Genomic_DNA"/>
</dbReference>
<evidence type="ECO:0000313" key="1">
    <source>
        <dbReference type="EMBL" id="CAG8837914.1"/>
    </source>
</evidence>
<protein>
    <submittedName>
        <fullName evidence="1">31085_t:CDS:1</fullName>
    </submittedName>
</protein>
<feature type="non-terminal residue" evidence="1">
    <location>
        <position position="63"/>
    </location>
</feature>
<keyword evidence="2" id="KW-1185">Reference proteome</keyword>
<reference evidence="1" key="1">
    <citation type="submission" date="2021-06" db="EMBL/GenBank/DDBJ databases">
        <authorList>
            <person name="Kallberg Y."/>
            <person name="Tangrot J."/>
            <person name="Rosling A."/>
        </authorList>
    </citation>
    <scope>NUCLEOTIDE SEQUENCE</scope>
    <source>
        <strain evidence="1">MA461A</strain>
    </source>
</reference>
<gene>
    <name evidence="1" type="ORF">RPERSI_LOCUS30476</name>
</gene>
<proteinExistence type="predicted"/>
<evidence type="ECO:0000313" key="2">
    <source>
        <dbReference type="Proteomes" id="UP000789920"/>
    </source>
</evidence>
<comment type="caution">
    <text evidence="1">The sequence shown here is derived from an EMBL/GenBank/DDBJ whole genome shotgun (WGS) entry which is preliminary data.</text>
</comment>
<accession>A0ACA9SGK8</accession>
<organism evidence="1 2">
    <name type="scientific">Racocetra persica</name>
    <dbReference type="NCBI Taxonomy" id="160502"/>
    <lineage>
        <taxon>Eukaryota</taxon>
        <taxon>Fungi</taxon>
        <taxon>Fungi incertae sedis</taxon>
        <taxon>Mucoromycota</taxon>
        <taxon>Glomeromycotina</taxon>
        <taxon>Glomeromycetes</taxon>
        <taxon>Diversisporales</taxon>
        <taxon>Gigasporaceae</taxon>
        <taxon>Racocetra</taxon>
    </lineage>
</organism>